<dbReference type="AlphaFoldDB" id="A0ABD1YL99"/>
<gene>
    <name evidence="2" type="ORF">R1flu_016111</name>
</gene>
<organism evidence="2 3">
    <name type="scientific">Riccia fluitans</name>
    <dbReference type="NCBI Taxonomy" id="41844"/>
    <lineage>
        <taxon>Eukaryota</taxon>
        <taxon>Viridiplantae</taxon>
        <taxon>Streptophyta</taxon>
        <taxon>Embryophyta</taxon>
        <taxon>Marchantiophyta</taxon>
        <taxon>Marchantiopsida</taxon>
        <taxon>Marchantiidae</taxon>
        <taxon>Marchantiales</taxon>
        <taxon>Ricciaceae</taxon>
        <taxon>Riccia</taxon>
    </lineage>
</organism>
<proteinExistence type="predicted"/>
<protein>
    <submittedName>
        <fullName evidence="2">Uncharacterized protein</fullName>
    </submittedName>
</protein>
<keyword evidence="3" id="KW-1185">Reference proteome</keyword>
<evidence type="ECO:0000313" key="2">
    <source>
        <dbReference type="EMBL" id="KAL2631425.1"/>
    </source>
</evidence>
<sequence length="132" mass="15335">MKKAKDEVLIMMNEYEVKRGLRGCWKYIPNSHVKLDKEEKGDTLWDKSEGGMDKMDMDKDGLEKDDVEVDKQEEMREDDEDFPEKPIHMDETIGDATSYLDGNLDHGYVALKLLQYDNFANDTILILCVLKI</sequence>
<reference evidence="2 3" key="1">
    <citation type="submission" date="2024-09" db="EMBL/GenBank/DDBJ databases">
        <title>Chromosome-scale assembly of Riccia fluitans.</title>
        <authorList>
            <person name="Paukszto L."/>
            <person name="Sawicki J."/>
            <person name="Karawczyk K."/>
            <person name="Piernik-Szablinska J."/>
            <person name="Szczecinska M."/>
            <person name="Mazdziarz M."/>
        </authorList>
    </citation>
    <scope>NUCLEOTIDE SEQUENCE [LARGE SCALE GENOMIC DNA]</scope>
    <source>
        <strain evidence="2">Rf_01</strain>
        <tissue evidence="2">Aerial parts of the thallus</tissue>
    </source>
</reference>
<name>A0ABD1YL99_9MARC</name>
<feature type="region of interest" description="Disordered" evidence="1">
    <location>
        <begin position="44"/>
        <end position="88"/>
    </location>
</feature>
<feature type="compositionally biased region" description="Basic and acidic residues" evidence="1">
    <location>
        <begin position="44"/>
        <end position="74"/>
    </location>
</feature>
<comment type="caution">
    <text evidence="2">The sequence shown here is derived from an EMBL/GenBank/DDBJ whole genome shotgun (WGS) entry which is preliminary data.</text>
</comment>
<evidence type="ECO:0000313" key="3">
    <source>
        <dbReference type="Proteomes" id="UP001605036"/>
    </source>
</evidence>
<accession>A0ABD1YL99</accession>
<evidence type="ECO:0000256" key="1">
    <source>
        <dbReference type="SAM" id="MobiDB-lite"/>
    </source>
</evidence>
<dbReference type="EMBL" id="JBHFFA010000004">
    <property type="protein sequence ID" value="KAL2631425.1"/>
    <property type="molecule type" value="Genomic_DNA"/>
</dbReference>
<dbReference type="Proteomes" id="UP001605036">
    <property type="component" value="Unassembled WGS sequence"/>
</dbReference>